<dbReference type="Pfam" id="PF09951">
    <property type="entry name" value="Imm33"/>
    <property type="match status" value="1"/>
</dbReference>
<dbReference type="PANTHER" id="PTHR38743">
    <property type="entry name" value="SIMILAR TO GLYOXYLASE I FAMILY PROTEIN"/>
    <property type="match status" value="1"/>
</dbReference>
<evidence type="ECO:0000313" key="2">
    <source>
        <dbReference type="EMBL" id="NVE94067.1"/>
    </source>
</evidence>
<evidence type="ECO:0000313" key="3">
    <source>
        <dbReference type="Proteomes" id="UP000546031"/>
    </source>
</evidence>
<accession>A0A850H4H6</accession>
<dbReference type="RefSeq" id="WP_176272384.1">
    <property type="nucleotide sequence ID" value="NZ_JABWTA010000001.1"/>
</dbReference>
<dbReference type="Proteomes" id="UP000546031">
    <property type="component" value="Unassembled WGS sequence"/>
</dbReference>
<organism evidence="2 3">
    <name type="scientific">Altererythrobacter lutimaris</name>
    <dbReference type="NCBI Taxonomy" id="2743979"/>
    <lineage>
        <taxon>Bacteria</taxon>
        <taxon>Pseudomonadati</taxon>
        <taxon>Pseudomonadota</taxon>
        <taxon>Alphaproteobacteria</taxon>
        <taxon>Sphingomonadales</taxon>
        <taxon>Erythrobacteraceae</taxon>
        <taxon>Altererythrobacter</taxon>
    </lineage>
</organism>
<comment type="caution">
    <text evidence="2">The sequence shown here is derived from an EMBL/GenBank/DDBJ whole genome shotgun (WGS) entry which is preliminary data.</text>
</comment>
<proteinExistence type="predicted"/>
<evidence type="ECO:0000259" key="1">
    <source>
        <dbReference type="Pfam" id="PF09951"/>
    </source>
</evidence>
<feature type="domain" description="Immunity protein Imm33" evidence="1">
    <location>
        <begin position="97"/>
        <end position="183"/>
    </location>
</feature>
<gene>
    <name evidence="2" type="ORF">HUO12_04055</name>
</gene>
<dbReference type="PANTHER" id="PTHR38743:SF2">
    <property type="entry name" value="DUF2185 DOMAIN-CONTAINING PROTEIN"/>
    <property type="match status" value="1"/>
</dbReference>
<keyword evidence="3" id="KW-1185">Reference proteome</keyword>
<dbReference type="InterPro" id="IPR018689">
    <property type="entry name" value="Imm33_dom"/>
</dbReference>
<name>A0A850H4H6_9SPHN</name>
<sequence>MPHELELAALKPGDGVKAIFRQTEGETKYGAERMWVLIERIENDLIYGTLDNDPLDMPLIEAGMPVAIPLSHVISTAFSKDNPRPQTPERREYWDRCMVDLCVSEGRSHVDYLYRENPDMTKEGDKFPDSGWRLRGLPEITDAEAELENAIQYIALGAVLNKDDRWIHLIDEAPGVAFQWDPEAQDYIRFDRPDLLEANDD</sequence>
<dbReference type="AlphaFoldDB" id="A0A850H4H6"/>
<reference evidence="2 3" key="1">
    <citation type="submission" date="2020-06" db="EMBL/GenBank/DDBJ databases">
        <title>Altererythrobacter lutimaris sp. nov., a marine bacterium isolated from a tidal flat.</title>
        <authorList>
            <person name="Kim D."/>
            <person name="Yoo Y."/>
            <person name="Kim J.-J."/>
        </authorList>
    </citation>
    <scope>NUCLEOTIDE SEQUENCE [LARGE SCALE GENOMIC DNA]</scope>
    <source>
        <strain evidence="2 3">JGD-16</strain>
    </source>
</reference>
<dbReference type="EMBL" id="JABWTA010000001">
    <property type="protein sequence ID" value="NVE94067.1"/>
    <property type="molecule type" value="Genomic_DNA"/>
</dbReference>
<protein>
    <submittedName>
        <fullName evidence="2">DUF2185 domain-containing protein</fullName>
    </submittedName>
</protein>